<comment type="similarity">
    <text evidence="3">Belongs to the TMEM237 family.</text>
</comment>
<dbReference type="Proteomes" id="UP000494040">
    <property type="component" value="Unassembled WGS sequence"/>
</dbReference>
<keyword evidence="5" id="KW-0970">Cilium biogenesis/degradation</keyword>
<evidence type="ECO:0000256" key="9">
    <source>
        <dbReference type="ARBA" id="ARBA00023273"/>
    </source>
</evidence>
<feature type="transmembrane region" description="Helical" evidence="12">
    <location>
        <begin position="260"/>
        <end position="280"/>
    </location>
</feature>
<evidence type="ECO:0000256" key="7">
    <source>
        <dbReference type="ARBA" id="ARBA00023069"/>
    </source>
</evidence>
<dbReference type="RefSeq" id="XP_014241116.2">
    <property type="nucleotide sequence ID" value="XM_014385630.2"/>
</dbReference>
<evidence type="ECO:0000256" key="4">
    <source>
        <dbReference type="ARBA" id="ARBA00022692"/>
    </source>
</evidence>
<evidence type="ECO:0000256" key="6">
    <source>
        <dbReference type="ARBA" id="ARBA00022989"/>
    </source>
</evidence>
<keyword evidence="4 12" id="KW-0812">Transmembrane</keyword>
<proteinExistence type="inferred from homology"/>
<sequence>MKDRPRSVSNRENQRKNSIKLSPIKEERQRLKKIVKKMSSTDSPMHSNRDSPKRKSPNVIHLSNEATSSRRSSVRRSSHKIPHSKLTGVLKELKDDIVLDAPLKLKGGCGDAENEMIPVYGKDEIYIESHGKFIKAPKEIISENNFKNSDNQDEPWSFDMTTPLDIVITVQNMWTLLGKILLGFSAGLALTETILILLYYSTYQGDNFFDFYSIYSIFTNKLESVYYVLMVIGVSCLLDWLDIAHINLRDLFDTLQYRKIWIVAFMYIVAAGVMFALSSWSDFIYLRCYNYSVEKVSRDVLENDMELLSAVNVWNAGSLVKDILIIISWICVVCIKSDDLFLIHLMELKKYDYPYDQILTQAENHI</sequence>
<evidence type="ECO:0000256" key="11">
    <source>
        <dbReference type="SAM" id="MobiDB-lite"/>
    </source>
</evidence>
<keyword evidence="9" id="KW-0966">Cell projection</keyword>
<protein>
    <submittedName>
        <fullName evidence="13">Uncharacterized protein</fullName>
    </submittedName>
</protein>
<evidence type="ECO:0000256" key="1">
    <source>
        <dbReference type="ARBA" id="ARBA00004138"/>
    </source>
</evidence>
<evidence type="ECO:0000256" key="3">
    <source>
        <dbReference type="ARBA" id="ARBA00008783"/>
    </source>
</evidence>
<comment type="subcellular location">
    <subcellularLocation>
        <location evidence="1">Cell projection</location>
        <location evidence="1">Cilium</location>
    </subcellularLocation>
    <subcellularLocation>
        <location evidence="2">Membrane</location>
        <topology evidence="2">Multi-pass membrane protein</topology>
    </subcellularLocation>
</comment>
<reference evidence="13" key="1">
    <citation type="submission" date="2022-01" db="UniProtKB">
        <authorList>
            <consortium name="EnsemblMetazoa"/>
        </authorList>
    </citation>
    <scope>IDENTIFICATION</scope>
</reference>
<evidence type="ECO:0000313" key="14">
    <source>
        <dbReference type="Proteomes" id="UP000494040"/>
    </source>
</evidence>
<dbReference type="PANTHER" id="PTHR28388">
    <property type="entry name" value="TRANSMEMBRANE PROTEIN 237"/>
    <property type="match status" value="1"/>
</dbReference>
<keyword evidence="7" id="KW-0969">Cilium</keyword>
<keyword evidence="6 12" id="KW-1133">Transmembrane helix</keyword>
<evidence type="ECO:0000256" key="2">
    <source>
        <dbReference type="ARBA" id="ARBA00004141"/>
    </source>
</evidence>
<dbReference type="KEGG" id="clec:106661895"/>
<organism evidence="13 14">
    <name type="scientific">Cimex lectularius</name>
    <name type="common">Bed bug</name>
    <name type="synonym">Acanthia lectularia</name>
    <dbReference type="NCBI Taxonomy" id="79782"/>
    <lineage>
        <taxon>Eukaryota</taxon>
        <taxon>Metazoa</taxon>
        <taxon>Ecdysozoa</taxon>
        <taxon>Arthropoda</taxon>
        <taxon>Hexapoda</taxon>
        <taxon>Insecta</taxon>
        <taxon>Pterygota</taxon>
        <taxon>Neoptera</taxon>
        <taxon>Paraneoptera</taxon>
        <taxon>Hemiptera</taxon>
        <taxon>Heteroptera</taxon>
        <taxon>Panheteroptera</taxon>
        <taxon>Cimicomorpha</taxon>
        <taxon>Cimicidae</taxon>
        <taxon>Cimex</taxon>
    </lineage>
</organism>
<dbReference type="GO" id="GO:0060271">
    <property type="term" value="P:cilium assembly"/>
    <property type="evidence" value="ECO:0007669"/>
    <property type="project" value="TreeGrafter"/>
</dbReference>
<dbReference type="EnsemblMetazoa" id="XM_014385630.2">
    <property type="protein sequence ID" value="XP_014241116.2"/>
    <property type="gene ID" value="LOC106661895"/>
</dbReference>
<dbReference type="GeneID" id="106661895"/>
<dbReference type="PANTHER" id="PTHR28388:SF1">
    <property type="entry name" value="TRANSMEMBRANE PROTEIN 237"/>
    <property type="match status" value="1"/>
</dbReference>
<keyword evidence="8 12" id="KW-0472">Membrane</keyword>
<evidence type="ECO:0000313" key="13">
    <source>
        <dbReference type="EnsemblMetazoa" id="XP_014241116.2"/>
    </source>
</evidence>
<feature type="transmembrane region" description="Helical" evidence="12">
    <location>
        <begin position="225"/>
        <end position="248"/>
    </location>
</feature>
<dbReference type="InterPro" id="IPR029409">
    <property type="entry name" value="TMEM237"/>
</dbReference>
<dbReference type="AlphaFoldDB" id="A0A8I6RAW4"/>
<dbReference type="GO" id="GO:0035869">
    <property type="term" value="C:ciliary transition zone"/>
    <property type="evidence" value="ECO:0007669"/>
    <property type="project" value="TreeGrafter"/>
</dbReference>
<feature type="transmembrane region" description="Helical" evidence="12">
    <location>
        <begin position="180"/>
        <end position="200"/>
    </location>
</feature>
<keyword evidence="14" id="KW-1185">Reference proteome</keyword>
<comment type="function">
    <text evidence="10">Component of the transition zone in primary cilia. Required for ciliogenesis.</text>
</comment>
<dbReference type="Pfam" id="PF15383">
    <property type="entry name" value="TMEM237"/>
    <property type="match status" value="1"/>
</dbReference>
<accession>A0A8I6RAW4</accession>
<evidence type="ECO:0000256" key="12">
    <source>
        <dbReference type="SAM" id="Phobius"/>
    </source>
</evidence>
<dbReference type="OMA" id="EETYNTP"/>
<dbReference type="GO" id="GO:0016020">
    <property type="term" value="C:membrane"/>
    <property type="evidence" value="ECO:0007669"/>
    <property type="project" value="UniProtKB-SubCell"/>
</dbReference>
<evidence type="ECO:0000256" key="10">
    <source>
        <dbReference type="ARBA" id="ARBA00025631"/>
    </source>
</evidence>
<evidence type="ECO:0000256" key="8">
    <source>
        <dbReference type="ARBA" id="ARBA00023136"/>
    </source>
</evidence>
<dbReference type="OrthoDB" id="6617334at2759"/>
<feature type="region of interest" description="Disordered" evidence="11">
    <location>
        <begin position="1"/>
        <end position="83"/>
    </location>
</feature>
<evidence type="ECO:0000256" key="5">
    <source>
        <dbReference type="ARBA" id="ARBA00022794"/>
    </source>
</evidence>
<feature type="transmembrane region" description="Helical" evidence="12">
    <location>
        <begin position="323"/>
        <end position="343"/>
    </location>
</feature>
<name>A0A8I6RAW4_CIMLE</name>
<feature type="compositionally biased region" description="Basic residues" evidence="11">
    <location>
        <begin position="72"/>
        <end position="83"/>
    </location>
</feature>